<organism evidence="2 3">
    <name type="scientific">Colletotrichum gloeosporioides (strain Cg-14)</name>
    <name type="common">Anthracnose fungus</name>
    <name type="synonym">Glomerella cingulata</name>
    <dbReference type="NCBI Taxonomy" id="1237896"/>
    <lineage>
        <taxon>Eukaryota</taxon>
        <taxon>Fungi</taxon>
        <taxon>Dikarya</taxon>
        <taxon>Ascomycota</taxon>
        <taxon>Pezizomycotina</taxon>
        <taxon>Sordariomycetes</taxon>
        <taxon>Hypocreomycetidae</taxon>
        <taxon>Glomerellales</taxon>
        <taxon>Glomerellaceae</taxon>
        <taxon>Colletotrichum</taxon>
        <taxon>Colletotrichum gloeosporioides species complex</taxon>
    </lineage>
</organism>
<evidence type="ECO:0000259" key="1">
    <source>
        <dbReference type="Pfam" id="PF11919"/>
    </source>
</evidence>
<dbReference type="OrthoDB" id="17907at2759"/>
<evidence type="ECO:0000313" key="3">
    <source>
        <dbReference type="Proteomes" id="UP000015530"/>
    </source>
</evidence>
<dbReference type="InterPro" id="IPR016024">
    <property type="entry name" value="ARM-type_fold"/>
</dbReference>
<dbReference type="GO" id="GO:0010499">
    <property type="term" value="P:proteasomal ubiquitin-independent protein catabolic process"/>
    <property type="evidence" value="ECO:0007669"/>
    <property type="project" value="TreeGrafter"/>
</dbReference>
<dbReference type="AlphaFoldDB" id="T0M2G2"/>
<dbReference type="HOGENOM" id="CLU_028126_0_0_1"/>
<reference evidence="3" key="1">
    <citation type="journal article" date="2013" name="Mol. Plant Microbe Interact.">
        <title>Global aspects of pacC regulation of pathogenicity genes in Colletotrichum gloeosporioides as revealed by transcriptome analysis.</title>
        <authorList>
            <person name="Alkan N."/>
            <person name="Meng X."/>
            <person name="Friedlander G."/>
            <person name="Reuveni E."/>
            <person name="Sukno S."/>
            <person name="Sherman A."/>
            <person name="Thon M."/>
            <person name="Fluhr R."/>
            <person name="Prusky D."/>
        </authorList>
    </citation>
    <scope>NUCLEOTIDE SEQUENCE [LARGE SCALE GENOMIC DNA]</scope>
    <source>
        <strain evidence="3">Cg-14</strain>
    </source>
</reference>
<feature type="domain" description="Proteasome activator complex subunit 4 C-terminal" evidence="1">
    <location>
        <begin position="665"/>
        <end position="753"/>
    </location>
</feature>
<dbReference type="Proteomes" id="UP000015530">
    <property type="component" value="Unassembled WGS sequence"/>
</dbReference>
<dbReference type="GO" id="GO:0005829">
    <property type="term" value="C:cytosol"/>
    <property type="evidence" value="ECO:0007669"/>
    <property type="project" value="TreeGrafter"/>
</dbReference>
<comment type="caution">
    <text evidence="2">The sequence shown here is derived from an EMBL/GenBank/DDBJ whole genome shotgun (WGS) entry which is preliminary data.</text>
</comment>
<protein>
    <recommendedName>
        <fullName evidence="1">Proteasome activator complex subunit 4 C-terminal domain-containing protein</fullName>
    </recommendedName>
</protein>
<dbReference type="STRING" id="1237896.T0M2G2"/>
<dbReference type="OMA" id="IINTHRR"/>
<accession>T0M2G2</accession>
<dbReference type="GO" id="GO:0016504">
    <property type="term" value="F:peptidase activator activity"/>
    <property type="evidence" value="ECO:0007669"/>
    <property type="project" value="InterPro"/>
</dbReference>
<dbReference type="SUPFAM" id="SSF48371">
    <property type="entry name" value="ARM repeat"/>
    <property type="match status" value="1"/>
</dbReference>
<dbReference type="GO" id="GO:0070628">
    <property type="term" value="F:proteasome binding"/>
    <property type="evidence" value="ECO:0007669"/>
    <property type="project" value="InterPro"/>
</dbReference>
<gene>
    <name evidence="2" type="ORF">CGLO_05176</name>
</gene>
<dbReference type="InterPro" id="IPR021843">
    <property type="entry name" value="PSME4_C"/>
</dbReference>
<dbReference type="Pfam" id="PF11919">
    <property type="entry name" value="PSME4_C"/>
    <property type="match status" value="1"/>
</dbReference>
<dbReference type="PANTHER" id="PTHR32170">
    <property type="entry name" value="PROTEASOME ACTIVATOR COMPLEX SUBUNIT 4"/>
    <property type="match status" value="1"/>
</dbReference>
<dbReference type="PANTHER" id="PTHR32170:SF3">
    <property type="entry name" value="PROTEASOME ACTIVATOR COMPLEX SUBUNIT 4"/>
    <property type="match status" value="1"/>
</dbReference>
<proteinExistence type="predicted"/>
<dbReference type="EMBL" id="AMYD01001036">
    <property type="protein sequence ID" value="EQB54925.1"/>
    <property type="molecule type" value="Genomic_DNA"/>
</dbReference>
<dbReference type="GO" id="GO:0005634">
    <property type="term" value="C:nucleus"/>
    <property type="evidence" value="ECO:0007669"/>
    <property type="project" value="TreeGrafter"/>
</dbReference>
<name>T0M2G2_COLGC</name>
<evidence type="ECO:0000313" key="2">
    <source>
        <dbReference type="EMBL" id="EQB54925.1"/>
    </source>
</evidence>
<dbReference type="InterPro" id="IPR035309">
    <property type="entry name" value="PSME4"/>
</dbReference>
<sequence length="753" mass="86875">MIIVNQDLVEQIRPTEDCSRPIDNRHNFIVQRRERVEKNKAALGLELVDMAKEAHWKIASRCVIFATNLCLRFDTLAPPEFIKLVAQGTNDTHPGLRASYTSAFTSVFEAVEMRAAYDHDYRNYLLEKEKDRNKLAIEVKKGDKDFTDRYLAAFADSDPNKAEYMVDSDHPGWLVWGKKFLASRAKPDPFTEYDEREAAVRSQIGKMLTRDWLKTCFDYLKQEPRDAGADRFRMGNVYMLMHVFDLMHYGGTEITLDDVKELTTDVYGDGSDKHQHRATSEILAALMAGSSDDPLEFRDKVWGFAATLMLKILNEDLTPENLQYWVSCLHLTVDPKDPRRSHELVDTLSSFRLDMSSNAAFKESSKVQVLEFIITDAGWHFRHEKPILEDFLAHIDHPYKTVREAMGRVIATIYRTRYHESFENVDRLLEANKEASSLGIRPYKCTEEFDATMREIFDRLEKWRKERTPGQQTPSSYTSGSKTVLTWLDSTLSSQECTQLMPFFPEPYMEQLLHMMDVKEDPELMRLAYHVYRHLPNIPFRVGEDGPFIDALVRIGKSATSWHQRLRSMVNMQVIYFRRLFLIEKKQRDILFDAVSDMLADAQLEVRSCASATLAGMIRCSPKRIRDPTIQLLKKRYENELRLNPMPKRKLPGTETPVDTTKQIVRRHAAVLGLGALIEAFPYATPPPSWMPEVLQILATRAASDPGVVGKATKAILSDFKKTRQDSWSVDQKYFTQEQLEDLEGVLWKSYFA</sequence>